<name>A0ABU6NV98_9BACI</name>
<dbReference type="Proteomes" id="UP001342826">
    <property type="component" value="Unassembled WGS sequence"/>
</dbReference>
<reference evidence="1 2" key="1">
    <citation type="submission" date="2023-03" db="EMBL/GenBank/DDBJ databases">
        <title>Bacillus Genome Sequencing.</title>
        <authorList>
            <person name="Dunlap C."/>
        </authorList>
    </citation>
    <scope>NUCLEOTIDE SEQUENCE [LARGE SCALE GENOMIC DNA]</scope>
    <source>
        <strain evidence="1 2">NRS-1717</strain>
    </source>
</reference>
<organism evidence="1 2">
    <name type="scientific">Metabacillus fastidiosus</name>
    <dbReference type="NCBI Taxonomy" id="1458"/>
    <lineage>
        <taxon>Bacteria</taxon>
        <taxon>Bacillati</taxon>
        <taxon>Bacillota</taxon>
        <taxon>Bacilli</taxon>
        <taxon>Bacillales</taxon>
        <taxon>Bacillaceae</taxon>
        <taxon>Metabacillus</taxon>
    </lineage>
</organism>
<dbReference type="Pfam" id="PF11553">
    <property type="entry name" value="DUF3231"/>
    <property type="match status" value="2"/>
</dbReference>
<protein>
    <submittedName>
        <fullName evidence="1">DUF3231 family protein</fullName>
    </submittedName>
</protein>
<gene>
    <name evidence="1" type="ORF">P9271_02095</name>
</gene>
<dbReference type="RefSeq" id="WP_235843025.1">
    <property type="nucleotide sequence ID" value="NZ_JARTFQ010000005.1"/>
</dbReference>
<keyword evidence="2" id="KW-1185">Reference proteome</keyword>
<comment type="caution">
    <text evidence="1">The sequence shown here is derived from an EMBL/GenBank/DDBJ whole genome shotgun (WGS) entry which is preliminary data.</text>
</comment>
<dbReference type="EMBL" id="JARTFS010000001">
    <property type="protein sequence ID" value="MED4400149.1"/>
    <property type="molecule type" value="Genomic_DNA"/>
</dbReference>
<accession>A0ABU6NV98</accession>
<dbReference type="GeneID" id="301141756"/>
<proteinExistence type="predicted"/>
<dbReference type="Gene3D" id="1.20.1260.10">
    <property type="match status" value="2"/>
</dbReference>
<evidence type="ECO:0000313" key="2">
    <source>
        <dbReference type="Proteomes" id="UP001342826"/>
    </source>
</evidence>
<dbReference type="InterPro" id="IPR012347">
    <property type="entry name" value="Ferritin-like"/>
</dbReference>
<dbReference type="InterPro" id="IPR021617">
    <property type="entry name" value="DUF3231"/>
</dbReference>
<sequence>MSNARLSSSELGALWSTYMQQTMSLCLIKYFQVHLQDEDIKVILEKFFDTTSAQINEMKGIFQAEEISIPNGFTDNDINLLAPPLFYDPFVLSFIYSANKMQMINLGFVTAGVARKDMIDFFTKASHEALTLHNESKMLMLEKGLYDRPPMIPYPEEVHYIEKENYLSHFIGENRPLNVIEISEIHYNIERNYFALIICYGLLQVIKDKKVKSYIDKGKEFSEKQIKFFNDLLLKEDLMGVIHTNMEVTDSTVSPFSDKLIVNLFHSLNSIDITLIGHALSLSMRTDLATHYSTLIAGILSYSKDGFDLLVERQWLEQPPGAPDRKKLGG</sequence>
<evidence type="ECO:0000313" key="1">
    <source>
        <dbReference type="EMBL" id="MED4400149.1"/>
    </source>
</evidence>